<organism evidence="8 9">
    <name type="scientific">Cognatiluteimonas sedimenti</name>
    <dbReference type="NCBI Taxonomy" id="2927791"/>
    <lineage>
        <taxon>Bacteria</taxon>
        <taxon>Pseudomonadati</taxon>
        <taxon>Pseudomonadota</taxon>
        <taxon>Gammaproteobacteria</taxon>
        <taxon>Lysobacterales</taxon>
        <taxon>Lysobacteraceae</taxon>
        <taxon>Cognatiluteimonas</taxon>
    </lineage>
</organism>
<evidence type="ECO:0000256" key="2">
    <source>
        <dbReference type="ARBA" id="ARBA00022692"/>
    </source>
</evidence>
<comment type="caution">
    <text evidence="8">The sequence shown here is derived from an EMBL/GenBank/DDBJ whole genome shotgun (WGS) entry which is preliminary data.</text>
</comment>
<feature type="compositionally biased region" description="Pro residues" evidence="6">
    <location>
        <begin position="302"/>
        <end position="327"/>
    </location>
</feature>
<comment type="function">
    <text evidence="5">Interacts with outer membrane receptor proteins that carry out high-affinity binding and energy dependent uptake into the periplasmic space of specific substrates. It could act to transduce energy from the cytoplasmic membrane to specific energy-requiring processes in the outer membrane, resulting in the release into the periplasm of ligands bound by these outer membrane proteins.</text>
</comment>
<evidence type="ECO:0000256" key="1">
    <source>
        <dbReference type="ARBA" id="ARBA00004167"/>
    </source>
</evidence>
<dbReference type="PROSITE" id="PS52015">
    <property type="entry name" value="TONB_CTD"/>
    <property type="match status" value="1"/>
</dbReference>
<dbReference type="NCBIfam" id="TIGR01352">
    <property type="entry name" value="tonB_Cterm"/>
    <property type="match status" value="1"/>
</dbReference>
<feature type="compositionally biased region" description="Pro residues" evidence="6">
    <location>
        <begin position="335"/>
        <end position="350"/>
    </location>
</feature>
<dbReference type="PANTHER" id="PTHR34978:SF3">
    <property type="entry name" value="SLR0241 PROTEIN"/>
    <property type="match status" value="1"/>
</dbReference>
<reference evidence="8 9" key="1">
    <citation type="submission" date="2022-03" db="EMBL/GenBank/DDBJ databases">
        <title>Luteimonas soily sp. nov., a novel bacterium isolated from the soil.</title>
        <authorList>
            <person name="Zhang X."/>
        </authorList>
    </citation>
    <scope>NUCLEOTIDE SEQUENCE [LARGE SCALE GENOMIC DNA]</scope>
    <source>
        <strain evidence="8 9">50</strain>
    </source>
</reference>
<evidence type="ECO:0000313" key="8">
    <source>
        <dbReference type="EMBL" id="MCJ0825523.1"/>
    </source>
</evidence>
<protein>
    <recommendedName>
        <fullName evidence="5">Protein TonB</fullName>
    </recommendedName>
</protein>
<dbReference type="EMBL" id="JALGCL010000001">
    <property type="protein sequence ID" value="MCJ0825523.1"/>
    <property type="molecule type" value="Genomic_DNA"/>
</dbReference>
<keyword evidence="9" id="KW-1185">Reference proteome</keyword>
<evidence type="ECO:0000313" key="9">
    <source>
        <dbReference type="Proteomes" id="UP001165423"/>
    </source>
</evidence>
<dbReference type="Proteomes" id="UP001165423">
    <property type="component" value="Unassembled WGS sequence"/>
</dbReference>
<dbReference type="CDD" id="cd07341">
    <property type="entry name" value="M56_BlaR1_MecR1_like"/>
    <property type="match status" value="1"/>
</dbReference>
<keyword evidence="5" id="KW-0997">Cell inner membrane</keyword>
<evidence type="ECO:0000256" key="3">
    <source>
        <dbReference type="ARBA" id="ARBA00022989"/>
    </source>
</evidence>
<name>A0ABT0A3G6_9GAMM</name>
<keyword evidence="5" id="KW-1003">Cell membrane</keyword>
<keyword evidence="2 5" id="KW-0812">Transmembrane</keyword>
<dbReference type="PANTHER" id="PTHR34978">
    <property type="entry name" value="POSSIBLE SENSOR-TRANSDUCER PROTEIN BLAR"/>
    <property type="match status" value="1"/>
</dbReference>
<accession>A0ABT0A3G6</accession>
<proteinExistence type="inferred from homology"/>
<keyword evidence="5" id="KW-0735">Signal-anchor</keyword>
<dbReference type="RefSeq" id="WP_243319945.1">
    <property type="nucleotide sequence ID" value="NZ_JALGCL010000001.1"/>
</dbReference>
<dbReference type="InterPro" id="IPR037682">
    <property type="entry name" value="TonB_C"/>
</dbReference>
<evidence type="ECO:0000256" key="5">
    <source>
        <dbReference type="RuleBase" id="RU362123"/>
    </source>
</evidence>
<keyword evidence="4 5" id="KW-0472">Membrane</keyword>
<keyword evidence="5" id="KW-0653">Protein transport</keyword>
<evidence type="ECO:0000256" key="4">
    <source>
        <dbReference type="ARBA" id="ARBA00023136"/>
    </source>
</evidence>
<comment type="caution">
    <text evidence="5">Lacks conserved residue(s) required for the propagation of feature annotation.</text>
</comment>
<keyword evidence="3 5" id="KW-1133">Transmembrane helix</keyword>
<dbReference type="InterPro" id="IPR052173">
    <property type="entry name" value="Beta-lactam_resp_regulator"/>
</dbReference>
<gene>
    <name evidence="8" type="ORF">MQC88_06050</name>
</gene>
<dbReference type="InterPro" id="IPR006260">
    <property type="entry name" value="TonB/TolA_C"/>
</dbReference>
<comment type="subcellular location">
    <subcellularLocation>
        <location evidence="5">Cell inner membrane</location>
        <topology evidence="5">Single-pass membrane protein</topology>
        <orientation evidence="5">Periplasmic side</orientation>
    </subcellularLocation>
    <subcellularLocation>
        <location evidence="1">Membrane</location>
        <topology evidence="1">Single-pass membrane protein</topology>
    </subcellularLocation>
</comment>
<feature type="transmembrane region" description="Helical" evidence="5">
    <location>
        <begin position="6"/>
        <end position="27"/>
    </location>
</feature>
<feature type="domain" description="TonB C-terminal" evidence="7">
    <location>
        <begin position="346"/>
        <end position="442"/>
    </location>
</feature>
<dbReference type="InterPro" id="IPR003538">
    <property type="entry name" value="TonB"/>
</dbReference>
<feature type="region of interest" description="Disordered" evidence="6">
    <location>
        <begin position="298"/>
        <end position="358"/>
    </location>
</feature>
<dbReference type="PRINTS" id="PR01374">
    <property type="entry name" value="TONBPROTEIN"/>
</dbReference>
<dbReference type="Pfam" id="PF03544">
    <property type="entry name" value="TonB_C"/>
    <property type="match status" value="1"/>
</dbReference>
<dbReference type="Pfam" id="PF05569">
    <property type="entry name" value="Peptidase_M56"/>
    <property type="match status" value="1"/>
</dbReference>
<keyword evidence="5" id="KW-0813">Transport</keyword>
<evidence type="ECO:0000256" key="6">
    <source>
        <dbReference type="SAM" id="MobiDB-lite"/>
    </source>
</evidence>
<dbReference type="Gene3D" id="3.30.1150.10">
    <property type="match status" value="1"/>
</dbReference>
<feature type="transmembrane region" description="Helical" evidence="5">
    <location>
        <begin position="39"/>
        <end position="59"/>
    </location>
</feature>
<comment type="similarity">
    <text evidence="5">Belongs to the TonB family.</text>
</comment>
<sequence length="446" mass="46259">MPATDFIGPLLETTLASSLAIVLVLLSRRALRTGFGPRIAYGAWALVPVALLAVLLPAAPAPIAIAVPTAAGLAAAPARALAAGAAMPDLRGLLLLAWALGAALATIAFAWRQRRFHEGLGRLRAHGDGLQADASEGLPAAIGWWQPTVVLPADFETRYSAGQRALMLEHERTHIARGDLHANACVAALRCLFWFNPLLHYAARRFHHDQELACDACVIARHPRARRAYGEALLQAQCAAQGIPVGCQFGFGHPLRERIAMLVKPVPSPRRLLAGAALVATLALGAGVTAWAAQMPGQATAVPPPPAPPPAPAAPAAPVPPAPPVPPNAAGLQALPPPPAPPPPPPPPELPLVVSKQAPAYPPGLNDKGIDGEVMLVLDVAPDGSVGNVVVERSQPAGLFDAAAVEAARKWKFNPGMKDGRAVGGRVRVPIWFKSEPKAAAPAAKG</sequence>
<feature type="transmembrane region" description="Helical" evidence="5">
    <location>
        <begin position="93"/>
        <end position="111"/>
    </location>
</feature>
<dbReference type="InterPro" id="IPR008756">
    <property type="entry name" value="Peptidase_M56"/>
</dbReference>
<evidence type="ECO:0000259" key="7">
    <source>
        <dbReference type="PROSITE" id="PS52015"/>
    </source>
</evidence>
<dbReference type="SUPFAM" id="SSF74653">
    <property type="entry name" value="TolA/TonB C-terminal domain"/>
    <property type="match status" value="1"/>
</dbReference>